<sequence length="156" mass="18379">MASVFKKLISKEFGENKYNKYFFVCQKSLEDKSFDSKEIYNDIYENLKKLDRNAIRKMQERLNDALFLAVRISKTYFFSFLFYLGAAFFLITKDINPIITIISIILMSVCFIAKTYEFLINKYCFIDAHIVLVYKTVLERMVILKEIENSSSSNNS</sequence>
<proteinExistence type="predicted"/>
<keyword evidence="1" id="KW-1133">Transmembrane helix</keyword>
<evidence type="ECO:0000313" key="3">
    <source>
        <dbReference type="Proteomes" id="UP000198806"/>
    </source>
</evidence>
<dbReference type="Proteomes" id="UP000198806">
    <property type="component" value="Unassembled WGS sequence"/>
</dbReference>
<feature type="transmembrane region" description="Helical" evidence="1">
    <location>
        <begin position="95"/>
        <end position="113"/>
    </location>
</feature>
<gene>
    <name evidence="2" type="ORF">SAMN04489757_102122</name>
</gene>
<feature type="transmembrane region" description="Helical" evidence="1">
    <location>
        <begin position="65"/>
        <end position="89"/>
    </location>
</feature>
<dbReference type="STRING" id="1527.SAMN04489757_102122"/>
<protein>
    <submittedName>
        <fullName evidence="2">Uncharacterized protein</fullName>
    </submittedName>
</protein>
<organism evidence="2 3">
    <name type="scientific">Anaerocolumna aminovalerica</name>
    <dbReference type="NCBI Taxonomy" id="1527"/>
    <lineage>
        <taxon>Bacteria</taxon>
        <taxon>Bacillati</taxon>
        <taxon>Bacillota</taxon>
        <taxon>Clostridia</taxon>
        <taxon>Lachnospirales</taxon>
        <taxon>Lachnospiraceae</taxon>
        <taxon>Anaerocolumna</taxon>
    </lineage>
</organism>
<name>A0A1I5C4D7_9FIRM</name>
<dbReference type="AlphaFoldDB" id="A0A1I5C4D7"/>
<keyword evidence="1" id="KW-0812">Transmembrane</keyword>
<keyword evidence="1" id="KW-0472">Membrane</keyword>
<keyword evidence="3" id="KW-1185">Reference proteome</keyword>
<accession>A0A1I5C4D7</accession>
<dbReference type="RefSeq" id="WP_091683995.1">
    <property type="nucleotide sequence ID" value="NZ_BAABFM010000017.1"/>
</dbReference>
<evidence type="ECO:0000256" key="1">
    <source>
        <dbReference type="SAM" id="Phobius"/>
    </source>
</evidence>
<dbReference type="EMBL" id="FOWD01000002">
    <property type="protein sequence ID" value="SFN81797.1"/>
    <property type="molecule type" value="Genomic_DNA"/>
</dbReference>
<dbReference type="OrthoDB" id="2051280at2"/>
<reference evidence="2 3" key="1">
    <citation type="submission" date="2016-10" db="EMBL/GenBank/DDBJ databases">
        <authorList>
            <person name="de Groot N.N."/>
        </authorList>
    </citation>
    <scope>NUCLEOTIDE SEQUENCE [LARGE SCALE GENOMIC DNA]</scope>
    <source>
        <strain evidence="2 3">DSM 1283</strain>
    </source>
</reference>
<evidence type="ECO:0000313" key="2">
    <source>
        <dbReference type="EMBL" id="SFN81797.1"/>
    </source>
</evidence>